<dbReference type="InterPro" id="IPR005656">
    <property type="entry name" value="MmgE_PrpD"/>
</dbReference>
<dbReference type="PANTHER" id="PTHR16943">
    <property type="entry name" value="2-METHYLCITRATE DEHYDRATASE-RELATED"/>
    <property type="match status" value="1"/>
</dbReference>
<dbReference type="RefSeq" id="WP_369330954.1">
    <property type="nucleotide sequence ID" value="NZ_JAULBC010000006.1"/>
</dbReference>
<dbReference type="Gene3D" id="1.10.4100.10">
    <property type="entry name" value="2-methylcitrate dehydratase PrpD"/>
    <property type="match status" value="1"/>
</dbReference>
<accession>A0ABV3ZI30</accession>
<evidence type="ECO:0000256" key="1">
    <source>
        <dbReference type="ARBA" id="ARBA00006174"/>
    </source>
</evidence>
<reference evidence="4 5" key="1">
    <citation type="submission" date="2023-07" db="EMBL/GenBank/DDBJ databases">
        <authorList>
            <person name="Lian W.-H."/>
        </authorList>
    </citation>
    <scope>NUCLEOTIDE SEQUENCE [LARGE SCALE GENOMIC DNA]</scope>
    <source>
        <strain evidence="4 5">SYSU DXS3180</strain>
    </source>
</reference>
<sequence length="469" mass="53201">MKHDEELQNKQIARFALSKTFSDIPPDIVDQLKRHLLDSIGSLLHATNKPSILKLVKQIQTMSEGGRCKAPLVNQTSFDRAAQLFTALIRYPDFMDNYMGKEATCHPSDNLGSLLATSQFRRTSSQDFLTAMAVAYEVECRLVNEIPVMKEGIDHTLFLAYSITVAVARLIGLNELQTAHALGMAGTSISPMVTSRASYTYEWKGFASSLEALNCTGIAFLAAQNLTGPIALFEEPKGFKDVFDMKLDFDWCTESFELLRKCVLKEYNAEVHAQSTIEAVLELRKNNRIDVDQIERIDITTFLTAYHIIGSGAYGDRKKVATKEQADHSLFYLVAVAILDEDVWPEQLEPERIERKDVQDLLQKVHVQTKFPLHKPLLLAGMLDPFTEAYPEEMKTKVEITFKEDEKISAEKNDYHGFHTRPFTWNDTIEKFKRLSNGIIDTDHQARIIDVVKNFDQREVDDLLAVICI</sequence>
<dbReference type="PANTHER" id="PTHR16943:SF8">
    <property type="entry name" value="2-METHYLCITRATE DEHYDRATASE"/>
    <property type="match status" value="1"/>
</dbReference>
<dbReference type="InterPro" id="IPR042188">
    <property type="entry name" value="MmgE/PrpD_sf_2"/>
</dbReference>
<evidence type="ECO:0000313" key="5">
    <source>
        <dbReference type="Proteomes" id="UP001560573"/>
    </source>
</evidence>
<feature type="domain" description="MmgE/PrpD C-terminal" evidence="3">
    <location>
        <begin position="267"/>
        <end position="457"/>
    </location>
</feature>
<dbReference type="Pfam" id="PF19305">
    <property type="entry name" value="MmgE_PrpD_C"/>
    <property type="match status" value="1"/>
</dbReference>
<gene>
    <name evidence="4" type="ORF">QTN47_18710</name>
</gene>
<dbReference type="InterPro" id="IPR042183">
    <property type="entry name" value="MmgE/PrpD_sf_1"/>
</dbReference>
<dbReference type="Pfam" id="PF03972">
    <property type="entry name" value="MmgE_PrpD_N"/>
    <property type="match status" value="1"/>
</dbReference>
<comment type="caution">
    <text evidence="4">The sequence shown here is derived from an EMBL/GenBank/DDBJ whole genome shotgun (WGS) entry which is preliminary data.</text>
</comment>
<dbReference type="Proteomes" id="UP001560573">
    <property type="component" value="Unassembled WGS sequence"/>
</dbReference>
<evidence type="ECO:0000313" key="4">
    <source>
        <dbReference type="EMBL" id="MEX6689547.1"/>
    </source>
</evidence>
<dbReference type="Gene3D" id="3.30.1330.120">
    <property type="entry name" value="2-methylcitrate dehydratase PrpD"/>
    <property type="match status" value="1"/>
</dbReference>
<protein>
    <submittedName>
        <fullName evidence="4">MmgE/PrpD family protein</fullName>
    </submittedName>
</protein>
<dbReference type="EMBL" id="JAULBC010000006">
    <property type="protein sequence ID" value="MEX6689547.1"/>
    <property type="molecule type" value="Genomic_DNA"/>
</dbReference>
<evidence type="ECO:0000259" key="3">
    <source>
        <dbReference type="Pfam" id="PF19305"/>
    </source>
</evidence>
<dbReference type="InterPro" id="IPR045336">
    <property type="entry name" value="MmgE_PrpD_N"/>
</dbReference>
<dbReference type="InterPro" id="IPR036148">
    <property type="entry name" value="MmgE/PrpD_sf"/>
</dbReference>
<keyword evidence="5" id="KW-1185">Reference proteome</keyword>
<comment type="similarity">
    <text evidence="1">Belongs to the PrpD family.</text>
</comment>
<dbReference type="InterPro" id="IPR045337">
    <property type="entry name" value="MmgE_PrpD_C"/>
</dbReference>
<feature type="domain" description="MmgE/PrpD N-terminal" evidence="2">
    <location>
        <begin position="10"/>
        <end position="249"/>
    </location>
</feature>
<name>A0ABV3ZI30_9BACT</name>
<evidence type="ECO:0000259" key="2">
    <source>
        <dbReference type="Pfam" id="PF03972"/>
    </source>
</evidence>
<dbReference type="SUPFAM" id="SSF103378">
    <property type="entry name" value="2-methylcitrate dehydratase PrpD"/>
    <property type="match status" value="1"/>
</dbReference>
<organism evidence="4 5">
    <name type="scientific">Danxiaibacter flavus</name>
    <dbReference type="NCBI Taxonomy" id="3049108"/>
    <lineage>
        <taxon>Bacteria</taxon>
        <taxon>Pseudomonadati</taxon>
        <taxon>Bacteroidota</taxon>
        <taxon>Chitinophagia</taxon>
        <taxon>Chitinophagales</taxon>
        <taxon>Chitinophagaceae</taxon>
        <taxon>Danxiaibacter</taxon>
    </lineage>
</organism>
<proteinExistence type="inferred from homology"/>